<keyword evidence="3" id="KW-1185">Reference proteome</keyword>
<keyword evidence="1" id="KW-0472">Membrane</keyword>
<evidence type="ECO:0000313" key="2">
    <source>
        <dbReference type="EMBL" id="MFC5747020.1"/>
    </source>
</evidence>
<dbReference type="RefSeq" id="WP_378282640.1">
    <property type="nucleotide sequence ID" value="NZ_JBHSON010000018.1"/>
</dbReference>
<feature type="transmembrane region" description="Helical" evidence="1">
    <location>
        <begin position="83"/>
        <end position="104"/>
    </location>
</feature>
<name>A0ABW1A1L6_9ACTN</name>
<keyword evidence="1" id="KW-1133">Transmembrane helix</keyword>
<organism evidence="2 3">
    <name type="scientific">Actinomadura rugatobispora</name>
    <dbReference type="NCBI Taxonomy" id="1994"/>
    <lineage>
        <taxon>Bacteria</taxon>
        <taxon>Bacillati</taxon>
        <taxon>Actinomycetota</taxon>
        <taxon>Actinomycetes</taxon>
        <taxon>Streptosporangiales</taxon>
        <taxon>Thermomonosporaceae</taxon>
        <taxon>Actinomadura</taxon>
    </lineage>
</organism>
<proteinExistence type="predicted"/>
<dbReference type="Proteomes" id="UP001596074">
    <property type="component" value="Unassembled WGS sequence"/>
</dbReference>
<protein>
    <recommendedName>
        <fullName evidence="4">CD225/dispanin family protein</fullName>
    </recommendedName>
</protein>
<feature type="transmembrane region" description="Helical" evidence="1">
    <location>
        <begin position="40"/>
        <end position="63"/>
    </location>
</feature>
<keyword evidence="1" id="KW-0812">Transmembrane</keyword>
<reference evidence="3" key="1">
    <citation type="journal article" date="2019" name="Int. J. Syst. Evol. Microbiol.">
        <title>The Global Catalogue of Microorganisms (GCM) 10K type strain sequencing project: providing services to taxonomists for standard genome sequencing and annotation.</title>
        <authorList>
            <consortium name="The Broad Institute Genomics Platform"/>
            <consortium name="The Broad Institute Genome Sequencing Center for Infectious Disease"/>
            <person name="Wu L."/>
            <person name="Ma J."/>
        </authorList>
    </citation>
    <scope>NUCLEOTIDE SEQUENCE [LARGE SCALE GENOMIC DNA]</scope>
    <source>
        <strain evidence="3">KCTC 42087</strain>
    </source>
</reference>
<gene>
    <name evidence="2" type="ORF">ACFPZN_15435</name>
</gene>
<dbReference type="EMBL" id="JBHSON010000018">
    <property type="protein sequence ID" value="MFC5747020.1"/>
    <property type="molecule type" value="Genomic_DNA"/>
</dbReference>
<evidence type="ECO:0000256" key="1">
    <source>
        <dbReference type="SAM" id="Phobius"/>
    </source>
</evidence>
<evidence type="ECO:0008006" key="4">
    <source>
        <dbReference type="Google" id="ProtNLM"/>
    </source>
</evidence>
<accession>A0ABW1A1L6</accession>
<sequence>MNEAAPAPGALPVASAGPTASHPAFGIGQDGTYTRTGQVLAFLAGLWTMVLFFPLLFVGAILYTKAEEVFKDDPARARKLVSWSWLSVTVAPVLAVAVVIAATLPFR</sequence>
<comment type="caution">
    <text evidence="2">The sequence shown here is derived from an EMBL/GenBank/DDBJ whole genome shotgun (WGS) entry which is preliminary data.</text>
</comment>
<evidence type="ECO:0000313" key="3">
    <source>
        <dbReference type="Proteomes" id="UP001596074"/>
    </source>
</evidence>